<proteinExistence type="predicted"/>
<evidence type="ECO:0000313" key="1">
    <source>
        <dbReference type="EMBL" id="KAJ5369981.1"/>
    </source>
</evidence>
<dbReference type="AlphaFoldDB" id="A0A9W9S119"/>
<name>A0A9W9S119_9EURO</name>
<organism evidence="1 2">
    <name type="scientific">Penicillium cataractarum</name>
    <dbReference type="NCBI Taxonomy" id="2100454"/>
    <lineage>
        <taxon>Eukaryota</taxon>
        <taxon>Fungi</taxon>
        <taxon>Dikarya</taxon>
        <taxon>Ascomycota</taxon>
        <taxon>Pezizomycotina</taxon>
        <taxon>Eurotiomycetes</taxon>
        <taxon>Eurotiomycetidae</taxon>
        <taxon>Eurotiales</taxon>
        <taxon>Aspergillaceae</taxon>
        <taxon>Penicillium</taxon>
    </lineage>
</organism>
<dbReference type="GeneID" id="81438181"/>
<dbReference type="EMBL" id="JAPZBS010000005">
    <property type="protein sequence ID" value="KAJ5369981.1"/>
    <property type="molecule type" value="Genomic_DNA"/>
</dbReference>
<protein>
    <submittedName>
        <fullName evidence="1">Uncharacterized protein</fullName>
    </submittedName>
</protein>
<accession>A0A9W9S119</accession>
<dbReference type="Proteomes" id="UP001147782">
    <property type="component" value="Unassembled WGS sequence"/>
</dbReference>
<sequence>MIITLPKAKHLQDSSQCGAPHQTESLTADLSAGEKINKNVPVQPEYITHEAQDSTSFPSALEEVHTTLAEYNAKEVPTLAHNTQISTGYGTAGATQCSSLSSLPNSHSGYSTDLVMVGNPYEQAPAFQ</sequence>
<dbReference type="RefSeq" id="XP_056554415.1">
    <property type="nucleotide sequence ID" value="XM_056699002.1"/>
</dbReference>
<comment type="caution">
    <text evidence="1">The sequence shown here is derived from an EMBL/GenBank/DDBJ whole genome shotgun (WGS) entry which is preliminary data.</text>
</comment>
<gene>
    <name evidence="1" type="ORF">N7496_006073</name>
</gene>
<reference evidence="1" key="1">
    <citation type="submission" date="2022-11" db="EMBL/GenBank/DDBJ databases">
        <authorList>
            <person name="Petersen C."/>
        </authorList>
    </citation>
    <scope>NUCLEOTIDE SEQUENCE</scope>
    <source>
        <strain evidence="1">IBT 29864</strain>
    </source>
</reference>
<evidence type="ECO:0000313" key="2">
    <source>
        <dbReference type="Proteomes" id="UP001147782"/>
    </source>
</evidence>
<keyword evidence="2" id="KW-1185">Reference proteome</keyword>
<reference evidence="1" key="2">
    <citation type="journal article" date="2023" name="IMA Fungus">
        <title>Comparative genomic study of the Penicillium genus elucidates a diverse pangenome and 15 lateral gene transfer events.</title>
        <authorList>
            <person name="Petersen C."/>
            <person name="Sorensen T."/>
            <person name="Nielsen M.R."/>
            <person name="Sondergaard T.E."/>
            <person name="Sorensen J.L."/>
            <person name="Fitzpatrick D.A."/>
            <person name="Frisvad J.C."/>
            <person name="Nielsen K.L."/>
        </authorList>
    </citation>
    <scope>NUCLEOTIDE SEQUENCE</scope>
    <source>
        <strain evidence="1">IBT 29864</strain>
    </source>
</reference>